<keyword evidence="3" id="KW-1185">Reference proteome</keyword>
<protein>
    <submittedName>
        <fullName evidence="2">Regulator of replication initiation timing</fullName>
    </submittedName>
</protein>
<dbReference type="Proteomes" id="UP000585638">
    <property type="component" value="Unassembled WGS sequence"/>
</dbReference>
<proteinExistence type="predicted"/>
<keyword evidence="1" id="KW-0175">Coiled coil</keyword>
<gene>
    <name evidence="2" type="ORF">BJ998_003747</name>
</gene>
<feature type="coiled-coil region" evidence="1">
    <location>
        <begin position="211"/>
        <end position="305"/>
    </location>
</feature>
<comment type="caution">
    <text evidence="2">The sequence shown here is derived from an EMBL/GenBank/DDBJ whole genome shotgun (WGS) entry which is preliminary data.</text>
</comment>
<evidence type="ECO:0000313" key="2">
    <source>
        <dbReference type="EMBL" id="MBB5892551.1"/>
    </source>
</evidence>
<name>A0A7W9NHS8_9PSEU</name>
<organism evidence="2 3">
    <name type="scientific">Kutzneria kofuensis</name>
    <dbReference type="NCBI Taxonomy" id="103725"/>
    <lineage>
        <taxon>Bacteria</taxon>
        <taxon>Bacillati</taxon>
        <taxon>Actinomycetota</taxon>
        <taxon>Actinomycetes</taxon>
        <taxon>Pseudonocardiales</taxon>
        <taxon>Pseudonocardiaceae</taxon>
        <taxon>Kutzneria</taxon>
    </lineage>
</organism>
<sequence length="334" mass="36519">MRAESRPTTVGAIALWGSSDLPGLGDQVVPRVLERELLTRLPGWRVTHYAPLGWSRPSVADGGLVAEPLGEHTPERLQQIADAVHLSILCATFSRGTNLTALYGTSAAEPFFAMDLPTVTVNLAVLADTLVPAEILAARTLQLRQLGELPEGDYVIGPDGIELPEDVVVEDKLAAIASAKKVVTDDPYVAATAAALGTPVQGPVIDVRMLAKQARAQIDEFAEAAEAALVERGGDLKRRIADLAAENAALRHAHARLRHRMLHERQILVDKLMAADDSEAVERLRAELEHERHLHREALARAAEDHRELNALRQTKLLRWSQPLRDTYGKIRRA</sequence>
<reference evidence="2 3" key="1">
    <citation type="submission" date="2020-08" db="EMBL/GenBank/DDBJ databases">
        <title>Sequencing the genomes of 1000 actinobacteria strains.</title>
        <authorList>
            <person name="Klenk H.-P."/>
        </authorList>
    </citation>
    <scope>NUCLEOTIDE SEQUENCE [LARGE SCALE GENOMIC DNA]</scope>
    <source>
        <strain evidence="2 3">DSM 43851</strain>
    </source>
</reference>
<evidence type="ECO:0000313" key="3">
    <source>
        <dbReference type="Proteomes" id="UP000585638"/>
    </source>
</evidence>
<accession>A0A7W9NHS8</accession>
<dbReference type="AlphaFoldDB" id="A0A7W9NHS8"/>
<dbReference type="RefSeq" id="WP_184863378.1">
    <property type="nucleotide sequence ID" value="NZ_JACHIR010000001.1"/>
</dbReference>
<evidence type="ECO:0000256" key="1">
    <source>
        <dbReference type="SAM" id="Coils"/>
    </source>
</evidence>
<dbReference type="EMBL" id="JACHIR010000001">
    <property type="protein sequence ID" value="MBB5892551.1"/>
    <property type="molecule type" value="Genomic_DNA"/>
</dbReference>